<accession>A0A8J3PB88</accession>
<dbReference type="SUPFAM" id="SSF47413">
    <property type="entry name" value="lambda repressor-like DNA-binding domains"/>
    <property type="match status" value="1"/>
</dbReference>
<feature type="domain" description="HTH cro/C1-type" evidence="1">
    <location>
        <begin position="24"/>
        <end position="62"/>
    </location>
</feature>
<proteinExistence type="predicted"/>
<gene>
    <name evidence="2" type="ORF">Cco03nite_68730</name>
</gene>
<reference evidence="2 3" key="1">
    <citation type="submission" date="2021-01" db="EMBL/GenBank/DDBJ databases">
        <title>Whole genome shotgun sequence of Catellatospora coxensis NBRC 107359.</title>
        <authorList>
            <person name="Komaki H."/>
            <person name="Tamura T."/>
        </authorList>
    </citation>
    <scope>NUCLEOTIDE SEQUENCE [LARGE SCALE GENOMIC DNA]</scope>
    <source>
        <strain evidence="2 3">NBRC 107359</strain>
    </source>
</reference>
<dbReference type="GO" id="GO:0003677">
    <property type="term" value="F:DNA binding"/>
    <property type="evidence" value="ECO:0007669"/>
    <property type="project" value="InterPro"/>
</dbReference>
<keyword evidence="3" id="KW-1185">Reference proteome</keyword>
<sequence length="70" mass="7861">MLRQDKFAEYCDARGWRSSRLGRAEQIGVVHTTLRRLEHGGNPGPKLIAQVLAKLGVPFEAVFDRKKVDA</sequence>
<organism evidence="2 3">
    <name type="scientific">Catellatospora coxensis</name>
    <dbReference type="NCBI Taxonomy" id="310354"/>
    <lineage>
        <taxon>Bacteria</taxon>
        <taxon>Bacillati</taxon>
        <taxon>Actinomycetota</taxon>
        <taxon>Actinomycetes</taxon>
        <taxon>Micromonosporales</taxon>
        <taxon>Micromonosporaceae</taxon>
        <taxon>Catellatospora</taxon>
    </lineage>
</organism>
<name>A0A8J3PB88_9ACTN</name>
<dbReference type="AlphaFoldDB" id="A0A8J3PB88"/>
<protein>
    <recommendedName>
        <fullName evidence="1">HTH cro/C1-type domain-containing protein</fullName>
    </recommendedName>
</protein>
<dbReference type="PROSITE" id="PS50943">
    <property type="entry name" value="HTH_CROC1"/>
    <property type="match status" value="1"/>
</dbReference>
<evidence type="ECO:0000313" key="3">
    <source>
        <dbReference type="Proteomes" id="UP000630887"/>
    </source>
</evidence>
<dbReference type="InterPro" id="IPR010982">
    <property type="entry name" value="Lambda_DNA-bd_dom_sf"/>
</dbReference>
<comment type="caution">
    <text evidence="2">The sequence shown here is derived from an EMBL/GenBank/DDBJ whole genome shotgun (WGS) entry which is preliminary data.</text>
</comment>
<evidence type="ECO:0000259" key="1">
    <source>
        <dbReference type="PROSITE" id="PS50943"/>
    </source>
</evidence>
<dbReference type="Proteomes" id="UP000630887">
    <property type="component" value="Unassembled WGS sequence"/>
</dbReference>
<dbReference type="CDD" id="cd00093">
    <property type="entry name" value="HTH_XRE"/>
    <property type="match status" value="1"/>
</dbReference>
<evidence type="ECO:0000313" key="2">
    <source>
        <dbReference type="EMBL" id="GIG10173.1"/>
    </source>
</evidence>
<dbReference type="InterPro" id="IPR001387">
    <property type="entry name" value="Cro/C1-type_HTH"/>
</dbReference>
<dbReference type="EMBL" id="BONI01000082">
    <property type="protein sequence ID" value="GIG10173.1"/>
    <property type="molecule type" value="Genomic_DNA"/>
</dbReference>